<protein>
    <recommendedName>
        <fullName evidence="5">DUF4190 domain-containing protein</fullName>
    </recommendedName>
</protein>
<gene>
    <name evidence="3" type="ORF">SAMN04489720_2056</name>
</gene>
<keyword evidence="2" id="KW-1133">Transmembrane helix</keyword>
<keyword evidence="2" id="KW-0472">Membrane</keyword>
<sequence>MTSPYDTPYGQQPQPYQPSPYQQLAPYGSPQHQIGQQPYAYAAAYATPRSPKTTFGTWALILGLSGFLLPIGLNSIAAIALGIVGIVKEQRRGMSIAGLSIGAFVLFIYMPFIWSVFAILLSLTPLLFLPFMY</sequence>
<keyword evidence="4" id="KW-1185">Reference proteome</keyword>
<organism evidence="3 4">
    <name type="scientific">Agrococcus jejuensis</name>
    <dbReference type="NCBI Taxonomy" id="399736"/>
    <lineage>
        <taxon>Bacteria</taxon>
        <taxon>Bacillati</taxon>
        <taxon>Actinomycetota</taxon>
        <taxon>Actinomycetes</taxon>
        <taxon>Micrococcales</taxon>
        <taxon>Microbacteriaceae</taxon>
        <taxon>Agrococcus</taxon>
    </lineage>
</organism>
<dbReference type="AlphaFoldDB" id="A0A1G8EIF5"/>
<reference evidence="4" key="1">
    <citation type="submission" date="2016-10" db="EMBL/GenBank/DDBJ databases">
        <authorList>
            <person name="Varghese N."/>
            <person name="Submissions S."/>
        </authorList>
    </citation>
    <scope>NUCLEOTIDE SEQUENCE [LARGE SCALE GENOMIC DNA]</scope>
    <source>
        <strain evidence="4">DSM 22002</strain>
    </source>
</reference>
<evidence type="ECO:0008006" key="5">
    <source>
        <dbReference type="Google" id="ProtNLM"/>
    </source>
</evidence>
<keyword evidence="2" id="KW-0812">Transmembrane</keyword>
<accession>A0A1G8EIF5</accession>
<evidence type="ECO:0000313" key="4">
    <source>
        <dbReference type="Proteomes" id="UP000198822"/>
    </source>
</evidence>
<evidence type="ECO:0000256" key="2">
    <source>
        <dbReference type="SAM" id="Phobius"/>
    </source>
</evidence>
<feature type="transmembrane region" description="Helical" evidence="2">
    <location>
        <begin position="99"/>
        <end position="123"/>
    </location>
</feature>
<feature type="region of interest" description="Disordered" evidence="1">
    <location>
        <begin position="1"/>
        <end position="32"/>
    </location>
</feature>
<evidence type="ECO:0000313" key="3">
    <source>
        <dbReference type="EMBL" id="SDH69684.1"/>
    </source>
</evidence>
<proteinExistence type="predicted"/>
<name>A0A1G8EIF5_9MICO</name>
<dbReference type="STRING" id="399736.SAMN04489720_2056"/>
<feature type="transmembrane region" description="Helical" evidence="2">
    <location>
        <begin position="58"/>
        <end position="87"/>
    </location>
</feature>
<feature type="compositionally biased region" description="Low complexity" evidence="1">
    <location>
        <begin position="1"/>
        <end position="27"/>
    </location>
</feature>
<evidence type="ECO:0000256" key="1">
    <source>
        <dbReference type="SAM" id="MobiDB-lite"/>
    </source>
</evidence>
<dbReference type="RefSeq" id="WP_092504746.1">
    <property type="nucleotide sequence ID" value="NZ_LT629695.1"/>
</dbReference>
<dbReference type="Proteomes" id="UP000198822">
    <property type="component" value="Chromosome I"/>
</dbReference>
<dbReference type="EMBL" id="LT629695">
    <property type="protein sequence ID" value="SDH69684.1"/>
    <property type="molecule type" value="Genomic_DNA"/>
</dbReference>